<keyword evidence="3" id="KW-1185">Reference proteome</keyword>
<protein>
    <submittedName>
        <fullName evidence="2">LptE family protein</fullName>
    </submittedName>
</protein>
<name>A0ABS3Q067_9FLAO</name>
<dbReference type="PROSITE" id="PS51257">
    <property type="entry name" value="PROKAR_LIPOPROTEIN"/>
    <property type="match status" value="1"/>
</dbReference>
<reference evidence="2 3" key="1">
    <citation type="submission" date="2021-03" db="EMBL/GenBank/DDBJ databases">
        <title>Isolation and description of Capnocytophaga bilenii sp. nov., a novel Capnocytophaga species, isolated from a gingivitis subject.</title>
        <authorList>
            <person name="Antezack A."/>
            <person name="Monnet-Corti V."/>
            <person name="La Scola B."/>
        </authorList>
    </citation>
    <scope>NUCLEOTIDE SEQUENCE [LARGE SCALE GENOMIC DNA]</scope>
    <source>
        <strain evidence="2 3">Marseille-Q4570</strain>
    </source>
</reference>
<feature type="signal peptide" evidence="1">
    <location>
        <begin position="1"/>
        <end position="23"/>
    </location>
</feature>
<comment type="caution">
    <text evidence="2">The sequence shown here is derived from an EMBL/GenBank/DDBJ whole genome shotgun (WGS) entry which is preliminary data.</text>
</comment>
<dbReference type="InterPro" id="IPR007485">
    <property type="entry name" value="LPS_assembly_LptE"/>
</dbReference>
<dbReference type="RefSeq" id="WP_009416451.1">
    <property type="nucleotide sequence ID" value="NZ_CAUQMC010000021.1"/>
</dbReference>
<organism evidence="2 3">
    <name type="scientific">Capnocytophaga bilenii</name>
    <dbReference type="NCBI Taxonomy" id="2819369"/>
    <lineage>
        <taxon>Bacteria</taxon>
        <taxon>Pseudomonadati</taxon>
        <taxon>Bacteroidota</taxon>
        <taxon>Flavobacteriia</taxon>
        <taxon>Flavobacteriales</taxon>
        <taxon>Flavobacteriaceae</taxon>
        <taxon>Capnocytophaga</taxon>
    </lineage>
</organism>
<evidence type="ECO:0000256" key="1">
    <source>
        <dbReference type="SAM" id="SignalP"/>
    </source>
</evidence>
<keyword evidence="1" id="KW-0732">Signal</keyword>
<evidence type="ECO:0000313" key="2">
    <source>
        <dbReference type="EMBL" id="MBO1884524.1"/>
    </source>
</evidence>
<proteinExistence type="predicted"/>
<evidence type="ECO:0000313" key="3">
    <source>
        <dbReference type="Proteomes" id="UP000681610"/>
    </source>
</evidence>
<sequence length="166" mass="18745">MKNFRNALIAVGFLLLSSCGIYNFTGGSTGDAKTFQVNFFRNEAPLVEPGLDRDFTIALQDLINNQTNLSLTDRNGDLVYEGEIVEFNITPMTATAGQTAAQNRLTIAVKVRFTNNTEEKKDFEKRFSFYYDYPAAAQFNSVKREAIPQIFERITQDIFNASLADW</sequence>
<dbReference type="Pfam" id="PF04390">
    <property type="entry name" value="LptE"/>
    <property type="match status" value="1"/>
</dbReference>
<dbReference type="Proteomes" id="UP000681610">
    <property type="component" value="Unassembled WGS sequence"/>
</dbReference>
<gene>
    <name evidence="2" type="ORF">J4N46_08865</name>
</gene>
<accession>A0ABS3Q067</accession>
<dbReference type="EMBL" id="JAGDYP010000006">
    <property type="protein sequence ID" value="MBO1884524.1"/>
    <property type="molecule type" value="Genomic_DNA"/>
</dbReference>
<feature type="chain" id="PRO_5047132670" evidence="1">
    <location>
        <begin position="24"/>
        <end position="166"/>
    </location>
</feature>